<name>A0A5Q3QBI7_9PSEU</name>
<dbReference type="AlphaFoldDB" id="A0A5Q3QBI7"/>
<dbReference type="InterPro" id="IPR049453">
    <property type="entry name" value="Memb_transporter_dom"/>
</dbReference>
<dbReference type="EMBL" id="CP045929">
    <property type="protein sequence ID" value="QGK68835.1"/>
    <property type="molecule type" value="Genomic_DNA"/>
</dbReference>
<proteinExistence type="predicted"/>
<feature type="transmembrane region" description="Helical" evidence="5">
    <location>
        <begin position="100"/>
        <end position="117"/>
    </location>
</feature>
<dbReference type="Pfam" id="PF13515">
    <property type="entry name" value="FUSC_2"/>
    <property type="match status" value="1"/>
</dbReference>
<feature type="domain" description="Integral membrane bound transporter" evidence="6">
    <location>
        <begin position="208"/>
        <end position="331"/>
    </location>
</feature>
<feature type="transmembrane region" description="Helical" evidence="5">
    <location>
        <begin position="289"/>
        <end position="308"/>
    </location>
</feature>
<keyword evidence="8" id="KW-1185">Reference proteome</keyword>
<evidence type="ECO:0000259" key="6">
    <source>
        <dbReference type="Pfam" id="PF13515"/>
    </source>
</evidence>
<feature type="transmembrane region" description="Helical" evidence="5">
    <location>
        <begin position="247"/>
        <end position="277"/>
    </location>
</feature>
<evidence type="ECO:0000256" key="3">
    <source>
        <dbReference type="ARBA" id="ARBA00022989"/>
    </source>
</evidence>
<keyword evidence="3 5" id="KW-1133">Transmembrane helix</keyword>
<dbReference type="Proteomes" id="UP000371041">
    <property type="component" value="Chromosome"/>
</dbReference>
<protein>
    <submittedName>
        <fullName evidence="7">FUSC family protein</fullName>
    </submittedName>
</protein>
<feature type="transmembrane region" description="Helical" evidence="5">
    <location>
        <begin position="320"/>
        <end position="337"/>
    </location>
</feature>
<evidence type="ECO:0000313" key="7">
    <source>
        <dbReference type="EMBL" id="QGK68835.1"/>
    </source>
</evidence>
<sequence length="349" mass="36478">MDVVPDNPRFTDQLMRVGPHAGSHRVAARAALSVAVPLLVLWLIGHQEWSIYAAFGAFTSLFGRTHVHLSRLQMQSSLALVLTSSVVAGVVVGLSDYRDWLAVPIAALVAGVTSLLSDAQDWHPPGPLFPVFSFAACASLPSEPGDVTVAALVAGGSAAFAVVVGGLGSAWRVHRRPDSAVRTSLRRVSFSLIAPRHAVRCTASCLLAGSVATGIGIGHPYWAMVSAVVPLTHRDVRGQLIRGAHRIVGTAAGLVLTAILLAFDPAGFALILVIVALQAGAELWVGRNYALALISITPLALLMTHLVVPTPATILLFDRGVETLIGVVVGIGVGWLTRAPHRHVPAASA</sequence>
<keyword evidence="2 5" id="KW-0812">Transmembrane</keyword>
<keyword evidence="4 5" id="KW-0472">Membrane</keyword>
<organism evidence="7 8">
    <name type="scientific">Allosaccharopolyspora coralli</name>
    <dbReference type="NCBI Taxonomy" id="2665642"/>
    <lineage>
        <taxon>Bacteria</taxon>
        <taxon>Bacillati</taxon>
        <taxon>Actinomycetota</taxon>
        <taxon>Actinomycetes</taxon>
        <taxon>Pseudonocardiales</taxon>
        <taxon>Pseudonocardiaceae</taxon>
        <taxon>Allosaccharopolyspora</taxon>
    </lineage>
</organism>
<feature type="transmembrane region" description="Helical" evidence="5">
    <location>
        <begin position="76"/>
        <end position="94"/>
    </location>
</feature>
<evidence type="ECO:0000313" key="8">
    <source>
        <dbReference type="Proteomes" id="UP000371041"/>
    </source>
</evidence>
<evidence type="ECO:0000256" key="1">
    <source>
        <dbReference type="ARBA" id="ARBA00004141"/>
    </source>
</evidence>
<dbReference type="GO" id="GO:0016020">
    <property type="term" value="C:membrane"/>
    <property type="evidence" value="ECO:0007669"/>
    <property type="project" value="UniProtKB-SubCell"/>
</dbReference>
<dbReference type="KEGG" id="sace:GIY23_04095"/>
<evidence type="ECO:0000256" key="5">
    <source>
        <dbReference type="SAM" id="Phobius"/>
    </source>
</evidence>
<evidence type="ECO:0000256" key="2">
    <source>
        <dbReference type="ARBA" id="ARBA00022692"/>
    </source>
</evidence>
<gene>
    <name evidence="7" type="ORF">GIY23_04095</name>
</gene>
<accession>A0A5Q3QBI7</accession>
<evidence type="ECO:0000256" key="4">
    <source>
        <dbReference type="ARBA" id="ARBA00023136"/>
    </source>
</evidence>
<feature type="transmembrane region" description="Helical" evidence="5">
    <location>
        <begin position="147"/>
        <end position="167"/>
    </location>
</feature>
<feature type="transmembrane region" description="Helical" evidence="5">
    <location>
        <begin position="26"/>
        <end position="45"/>
    </location>
</feature>
<comment type="subcellular location">
    <subcellularLocation>
        <location evidence="1">Membrane</location>
        <topology evidence="1">Multi-pass membrane protein</topology>
    </subcellularLocation>
</comment>
<reference evidence="8" key="1">
    <citation type="submission" date="2019-11" db="EMBL/GenBank/DDBJ databases">
        <title>The complete genome sequence of Saccharopolyspora sp. E2A.</title>
        <authorList>
            <person name="Zhang G."/>
        </authorList>
    </citation>
    <scope>NUCLEOTIDE SEQUENCE [LARGE SCALE GENOMIC DNA]</scope>
    <source>
        <strain evidence="8">E2A</strain>
    </source>
</reference>